<comment type="caution">
    <text evidence="1">The sequence shown here is derived from an EMBL/GenBank/DDBJ whole genome shotgun (WGS) entry which is preliminary data.</text>
</comment>
<gene>
    <name evidence="1" type="ORF">ADUPG1_004302</name>
</gene>
<protein>
    <submittedName>
        <fullName evidence="1">Uncharacterized protein</fullName>
    </submittedName>
</protein>
<name>A0ABQ5JVP0_9EUKA</name>
<dbReference type="Proteomes" id="UP001057375">
    <property type="component" value="Unassembled WGS sequence"/>
</dbReference>
<evidence type="ECO:0000313" key="2">
    <source>
        <dbReference type="Proteomes" id="UP001057375"/>
    </source>
</evidence>
<dbReference type="Gene3D" id="1.20.120.1530">
    <property type="match status" value="1"/>
</dbReference>
<proteinExistence type="predicted"/>
<feature type="non-terminal residue" evidence="1">
    <location>
        <position position="120"/>
    </location>
</feature>
<evidence type="ECO:0000313" key="1">
    <source>
        <dbReference type="EMBL" id="GKT19148.1"/>
    </source>
</evidence>
<keyword evidence="2" id="KW-1185">Reference proteome</keyword>
<accession>A0ABQ5JVP0</accession>
<reference evidence="1" key="1">
    <citation type="submission" date="2022-03" db="EMBL/GenBank/DDBJ databases">
        <title>Draft genome sequence of Aduncisulcus paluster, a free-living microaerophilic Fornicata.</title>
        <authorList>
            <person name="Yuyama I."/>
            <person name="Kume K."/>
            <person name="Tamura T."/>
            <person name="Inagaki Y."/>
            <person name="Hashimoto T."/>
        </authorList>
    </citation>
    <scope>NUCLEOTIDE SEQUENCE</scope>
    <source>
        <strain evidence="1">NY0171</strain>
    </source>
</reference>
<sequence length="120" mass="13537">MITTLRTLTRDMEDLIASAKAGDLAVRIDSSNYMGGWTEFVKQLNLFVEVVEEPVNYVSDYIEDMAMGNSLQKIVPSGQKSSDYTDELSRQTMKSYVNKFEGDFEKLLNNMAGVRASLYT</sequence>
<dbReference type="EMBL" id="BQXS01006313">
    <property type="protein sequence ID" value="GKT19148.1"/>
    <property type="molecule type" value="Genomic_DNA"/>
</dbReference>
<organism evidence="1 2">
    <name type="scientific">Aduncisulcus paluster</name>
    <dbReference type="NCBI Taxonomy" id="2918883"/>
    <lineage>
        <taxon>Eukaryota</taxon>
        <taxon>Metamonada</taxon>
        <taxon>Carpediemonas-like organisms</taxon>
        <taxon>Aduncisulcus</taxon>
    </lineage>
</organism>